<name>A0A1I5Z291_HYMAR</name>
<evidence type="ECO:0000256" key="3">
    <source>
        <dbReference type="ARBA" id="ARBA00022801"/>
    </source>
</evidence>
<dbReference type="SUPFAM" id="SSF53187">
    <property type="entry name" value="Zn-dependent exopeptidases"/>
    <property type="match status" value="1"/>
</dbReference>
<dbReference type="InterPro" id="IPR011650">
    <property type="entry name" value="Peptidase_M20_dimer"/>
</dbReference>
<dbReference type="Gene3D" id="3.40.630.10">
    <property type="entry name" value="Zn peptidases"/>
    <property type="match status" value="1"/>
</dbReference>
<dbReference type="Pfam" id="PF07687">
    <property type="entry name" value="M20_dimer"/>
    <property type="match status" value="1"/>
</dbReference>
<reference evidence="8" key="1">
    <citation type="submission" date="2016-10" db="EMBL/GenBank/DDBJ databases">
        <authorList>
            <person name="Varghese N."/>
            <person name="Submissions S."/>
        </authorList>
    </citation>
    <scope>NUCLEOTIDE SEQUENCE [LARGE SCALE GENOMIC DNA]</scope>
    <source>
        <strain evidence="8">OR362-8,ATCC BAA-1266,JCM 13504</strain>
    </source>
</reference>
<keyword evidence="2" id="KW-0479">Metal-binding</keyword>
<keyword evidence="3" id="KW-0378">Hydrolase</keyword>
<dbReference type="Proteomes" id="UP000199029">
    <property type="component" value="Unassembled WGS sequence"/>
</dbReference>
<sequence>MPDVISQLSDDAIALLIRLIQTPSFSREEADTATLIQEFLTAHGVLANRQDNNVWAVSQHFDADKPTVLLNSHHDTVKAGAGWNYPPFGAVLEGDKLIGLGSNDAGASAVSLLAVFCYFYNKHNAFNLICAITAEEEISGAKGIRSVLPQFGKIDVGIVGEPTGMNLAIAEKGLIVLDATAHGKTGHAAREEGENALYKALDDIAWLRQYQFPEVSPLLGPVKMTVTQITAGQQHNVVPDRCQFVVDVRTNELYQNQEIVDIIRANVQSEIVPRSTHLNSSSISENHPLVRKGVAMGKQVYGSPTLSDQSMMPFETLKMGPGESARSHTPDEFILVSEIRAAIQDYITLLTDLDAQSFATFGKQVSQGF</sequence>
<evidence type="ECO:0000256" key="5">
    <source>
        <dbReference type="ARBA" id="ARBA00023285"/>
    </source>
</evidence>
<dbReference type="InterPro" id="IPR050072">
    <property type="entry name" value="Peptidase_M20A"/>
</dbReference>
<dbReference type="SUPFAM" id="SSF55031">
    <property type="entry name" value="Bacterial exopeptidase dimerisation domain"/>
    <property type="match status" value="1"/>
</dbReference>
<gene>
    <name evidence="7" type="ORF">SAMN04515668_2637</name>
</gene>
<evidence type="ECO:0000256" key="4">
    <source>
        <dbReference type="ARBA" id="ARBA00022833"/>
    </source>
</evidence>
<dbReference type="PANTHER" id="PTHR43808:SF31">
    <property type="entry name" value="N-ACETYL-L-CITRULLINE DEACETYLASE"/>
    <property type="match status" value="1"/>
</dbReference>
<dbReference type="GO" id="GO:0008777">
    <property type="term" value="F:acetylornithine deacetylase activity"/>
    <property type="evidence" value="ECO:0007669"/>
    <property type="project" value="TreeGrafter"/>
</dbReference>
<organism evidence="7 8">
    <name type="scientific">Hymenobacter arizonensis</name>
    <name type="common">Siccationidurans arizonensis</name>
    <dbReference type="NCBI Taxonomy" id="1227077"/>
    <lineage>
        <taxon>Bacteria</taxon>
        <taxon>Pseudomonadati</taxon>
        <taxon>Bacteroidota</taxon>
        <taxon>Cytophagia</taxon>
        <taxon>Cytophagales</taxon>
        <taxon>Hymenobacteraceae</taxon>
        <taxon>Hymenobacter</taxon>
    </lineage>
</organism>
<protein>
    <submittedName>
        <fullName evidence="7">Acetylornithine deacetylase</fullName>
    </submittedName>
</protein>
<dbReference type="Pfam" id="PF01546">
    <property type="entry name" value="Peptidase_M20"/>
    <property type="match status" value="1"/>
</dbReference>
<dbReference type="Gene3D" id="3.30.70.360">
    <property type="match status" value="1"/>
</dbReference>
<feature type="domain" description="Peptidase M20 dimerisation" evidence="6">
    <location>
        <begin position="169"/>
        <end position="270"/>
    </location>
</feature>
<accession>A0A1I5Z291</accession>
<dbReference type="GO" id="GO:0046872">
    <property type="term" value="F:metal ion binding"/>
    <property type="evidence" value="ECO:0007669"/>
    <property type="project" value="UniProtKB-KW"/>
</dbReference>
<keyword evidence="5" id="KW-0170">Cobalt</keyword>
<dbReference type="EMBL" id="FOXS01000003">
    <property type="protein sequence ID" value="SFQ50613.1"/>
    <property type="molecule type" value="Genomic_DNA"/>
</dbReference>
<dbReference type="InterPro" id="IPR002933">
    <property type="entry name" value="Peptidase_M20"/>
</dbReference>
<dbReference type="CDD" id="cd05651">
    <property type="entry name" value="M20_ArgE_DapE-like"/>
    <property type="match status" value="1"/>
</dbReference>
<dbReference type="InterPro" id="IPR001261">
    <property type="entry name" value="ArgE/DapE_CS"/>
</dbReference>
<evidence type="ECO:0000313" key="8">
    <source>
        <dbReference type="Proteomes" id="UP000199029"/>
    </source>
</evidence>
<evidence type="ECO:0000256" key="1">
    <source>
        <dbReference type="ARBA" id="ARBA00001947"/>
    </source>
</evidence>
<dbReference type="RefSeq" id="WP_092673806.1">
    <property type="nucleotide sequence ID" value="NZ_FOXS01000003.1"/>
</dbReference>
<evidence type="ECO:0000313" key="7">
    <source>
        <dbReference type="EMBL" id="SFQ50613.1"/>
    </source>
</evidence>
<proteinExistence type="predicted"/>
<dbReference type="InterPro" id="IPR036264">
    <property type="entry name" value="Bact_exopeptidase_dim_dom"/>
</dbReference>
<dbReference type="PANTHER" id="PTHR43808">
    <property type="entry name" value="ACETYLORNITHINE DEACETYLASE"/>
    <property type="match status" value="1"/>
</dbReference>
<evidence type="ECO:0000259" key="6">
    <source>
        <dbReference type="Pfam" id="PF07687"/>
    </source>
</evidence>
<evidence type="ECO:0000256" key="2">
    <source>
        <dbReference type="ARBA" id="ARBA00022723"/>
    </source>
</evidence>
<comment type="cofactor">
    <cofactor evidence="1">
        <name>Zn(2+)</name>
        <dbReference type="ChEBI" id="CHEBI:29105"/>
    </cofactor>
</comment>
<dbReference type="STRING" id="1227077.SAMN04515668_2637"/>
<keyword evidence="8" id="KW-1185">Reference proteome</keyword>
<dbReference type="PROSITE" id="PS00758">
    <property type="entry name" value="ARGE_DAPE_CPG2_1"/>
    <property type="match status" value="1"/>
</dbReference>
<dbReference type="AlphaFoldDB" id="A0A1I5Z291"/>
<dbReference type="GO" id="GO:0006526">
    <property type="term" value="P:L-arginine biosynthetic process"/>
    <property type="evidence" value="ECO:0007669"/>
    <property type="project" value="TreeGrafter"/>
</dbReference>
<keyword evidence="4" id="KW-0862">Zinc</keyword>
<dbReference type="OrthoDB" id="9792335at2"/>